<keyword evidence="2" id="KW-1185">Reference proteome</keyword>
<accession>A0A7W7L995</accession>
<name>A0A7W7L995_STRNE</name>
<dbReference type="Pfam" id="PF21863">
    <property type="entry name" value="HTH_67"/>
    <property type="match status" value="1"/>
</dbReference>
<evidence type="ECO:0000313" key="1">
    <source>
        <dbReference type="EMBL" id="MBB4885451.1"/>
    </source>
</evidence>
<organism evidence="1 2">
    <name type="scientific">Streptomyces netropsis</name>
    <name type="common">Streptoverticillium netropsis</name>
    <dbReference type="NCBI Taxonomy" id="55404"/>
    <lineage>
        <taxon>Bacteria</taxon>
        <taxon>Bacillati</taxon>
        <taxon>Actinomycetota</taxon>
        <taxon>Actinomycetes</taxon>
        <taxon>Kitasatosporales</taxon>
        <taxon>Streptomycetaceae</taxon>
        <taxon>Streptomyces</taxon>
    </lineage>
</organism>
<dbReference type="Proteomes" id="UP000556436">
    <property type="component" value="Unassembled WGS sequence"/>
</dbReference>
<evidence type="ECO:0000313" key="2">
    <source>
        <dbReference type="Proteomes" id="UP000556436"/>
    </source>
</evidence>
<evidence type="ECO:0008006" key="3">
    <source>
        <dbReference type="Google" id="ProtNLM"/>
    </source>
</evidence>
<protein>
    <recommendedName>
        <fullName evidence="3">SalK</fullName>
    </recommendedName>
</protein>
<dbReference type="AlphaFoldDB" id="A0A7W7L995"/>
<dbReference type="NCBIfam" id="NF047719">
    <property type="entry name" value="SCO6745_fam_HTH"/>
    <property type="match status" value="1"/>
</dbReference>
<proteinExistence type="predicted"/>
<sequence>MERRARMLWLRTEPLHAVVYFHPQCRGMGRALGLKGFWMGYFATRAAPLGPVGPALTAAVFSVFAPSMIARALPAAWDTVTPAEAVTHRTRTAAAALRALAPETEELSARVERPLRAMVDAAPAGARPLFAANRELCEGVGPDPVERLWQLVTTVREYRGDAHACVLADHELDGCEALLLAASTGRVPTEGMRQDRGWSEEEWGAARERLRERGLLAPTGETCTRRGREQRQRIEDETDRLSARLLRPLEKAEDVDALITALEPAVSRVLAANVLPFPNPIGLPRPEA</sequence>
<gene>
    <name evidence="1" type="ORF">FHS38_001479</name>
</gene>
<dbReference type="EMBL" id="JACHJG010000002">
    <property type="protein sequence ID" value="MBB4885451.1"/>
    <property type="molecule type" value="Genomic_DNA"/>
</dbReference>
<comment type="caution">
    <text evidence="1">The sequence shown here is derived from an EMBL/GenBank/DDBJ whole genome shotgun (WGS) entry which is preliminary data.</text>
</comment>
<reference evidence="1 2" key="1">
    <citation type="submission" date="2020-08" db="EMBL/GenBank/DDBJ databases">
        <title>Genomic Encyclopedia of Type Strains, Phase III (KMG-III): the genomes of soil and plant-associated and newly described type strains.</title>
        <authorList>
            <person name="Whitman W."/>
        </authorList>
    </citation>
    <scope>NUCLEOTIDE SEQUENCE [LARGE SCALE GENOMIC DNA]</scope>
    <source>
        <strain evidence="1 2">CECT 3265</strain>
    </source>
</reference>
<dbReference type="RefSeq" id="WP_184731979.1">
    <property type="nucleotide sequence ID" value="NZ_BMRW01000011.1"/>
</dbReference>
<dbReference type="InterPro" id="IPR054058">
    <property type="entry name" value="HTH_67"/>
</dbReference>